<accession>A0A841CHI1</accession>
<proteinExistence type="predicted"/>
<evidence type="ECO:0000313" key="2">
    <source>
        <dbReference type="Proteomes" id="UP000547510"/>
    </source>
</evidence>
<dbReference type="AlphaFoldDB" id="A0A841CHI1"/>
<comment type="caution">
    <text evidence="1">The sequence shown here is derived from an EMBL/GenBank/DDBJ whole genome shotgun (WGS) entry which is preliminary data.</text>
</comment>
<protein>
    <submittedName>
        <fullName evidence="1">Uncharacterized protein</fullName>
    </submittedName>
</protein>
<dbReference type="Proteomes" id="UP000547510">
    <property type="component" value="Unassembled WGS sequence"/>
</dbReference>
<dbReference type="EMBL" id="JACHJN010000003">
    <property type="protein sequence ID" value="MBB5955824.1"/>
    <property type="molecule type" value="Genomic_DNA"/>
</dbReference>
<name>A0A841CHI1_9PSEU</name>
<keyword evidence="2" id="KW-1185">Reference proteome</keyword>
<sequence length="88" mass="9734">MDLTAVIVVLVVVAALGALALWYRARIPGDESDPDFEIIARPQRPRQPPLPAPDRGFHVVARDHNVDGYCLLTGMQVKECTCDKHRTA</sequence>
<organism evidence="1 2">
    <name type="scientific">Saccharothrix tamanrassetensis</name>
    <dbReference type="NCBI Taxonomy" id="1051531"/>
    <lineage>
        <taxon>Bacteria</taxon>
        <taxon>Bacillati</taxon>
        <taxon>Actinomycetota</taxon>
        <taxon>Actinomycetes</taxon>
        <taxon>Pseudonocardiales</taxon>
        <taxon>Pseudonocardiaceae</taxon>
        <taxon>Saccharothrix</taxon>
    </lineage>
</organism>
<dbReference type="RefSeq" id="WP_184690630.1">
    <property type="nucleotide sequence ID" value="NZ_JACHJN010000003.1"/>
</dbReference>
<reference evidence="1 2" key="1">
    <citation type="submission" date="2020-08" db="EMBL/GenBank/DDBJ databases">
        <title>Genomic Encyclopedia of Type Strains, Phase III (KMG-III): the genomes of soil and plant-associated and newly described type strains.</title>
        <authorList>
            <person name="Whitman W."/>
        </authorList>
    </citation>
    <scope>NUCLEOTIDE SEQUENCE [LARGE SCALE GENOMIC DNA]</scope>
    <source>
        <strain evidence="1 2">CECT 8640</strain>
    </source>
</reference>
<gene>
    <name evidence="1" type="ORF">FHS29_002405</name>
</gene>
<evidence type="ECO:0000313" key="1">
    <source>
        <dbReference type="EMBL" id="MBB5955824.1"/>
    </source>
</evidence>